<feature type="compositionally biased region" description="Low complexity" evidence="2">
    <location>
        <begin position="653"/>
        <end position="664"/>
    </location>
</feature>
<protein>
    <submittedName>
        <fullName evidence="3">Uncharacterized protein</fullName>
    </submittedName>
</protein>
<feature type="region of interest" description="Disordered" evidence="2">
    <location>
        <begin position="645"/>
        <end position="664"/>
    </location>
</feature>
<proteinExistence type="predicted"/>
<gene>
    <name evidence="3" type="ORF">A3Q56_01570</name>
</gene>
<feature type="region of interest" description="Disordered" evidence="2">
    <location>
        <begin position="1676"/>
        <end position="1699"/>
    </location>
</feature>
<reference evidence="3 4" key="1">
    <citation type="submission" date="2016-04" db="EMBL/GenBank/DDBJ databases">
        <title>The genome of Intoshia linei affirms orthonectids as highly simplified spiralians.</title>
        <authorList>
            <person name="Mikhailov K.V."/>
            <person name="Slusarev G.S."/>
            <person name="Nikitin M.A."/>
            <person name="Logacheva M.D."/>
            <person name="Penin A."/>
            <person name="Aleoshin V."/>
            <person name="Panchin Y.V."/>
        </authorList>
    </citation>
    <scope>NUCLEOTIDE SEQUENCE [LARGE SCALE GENOMIC DNA]</scope>
    <source>
        <strain evidence="3">Intl2013</strain>
        <tissue evidence="3">Whole animal</tissue>
    </source>
</reference>
<accession>A0A177B8T7</accession>
<sequence length="2474" mass="285098">MIKTREMSEITQICQCILTRKKLPNVEIISALSKLLLKIDGITLLNCYDLIFSSIRFMVLKMLIKIKNLDAKSSHLLEESLKFTRLFIEKVFNSTDLNLKSNIKVFVKFQQFHKQVFEYIVLIISSQHLKEKSSEINLLSILNVYLTILKNGSCKKNVNLENDDWDNDDSVEAYGTVVKKKKNGDCNISIYTPLKPGEQETTTLTRIGTFISFLLYQINHNSSKIRSISIIALNCFLFESGKPHAMNLCNKCIILCKESMAYFLPGIIKSIYSTFCTFYSFSDKTVIDSLQLLGYLFTFLLYQNVAITYDTVSSNSFRCQLNSDWFKSVLPKLFIYMEKILKMRHDASKATKMSILVLLLKFVHCSSVEKVMNQSILDSLLYYYTELSSDKFSKYCKLLIFNIFVYKFAKNSAAFLDSFHYKLTSNIDQLNENFDKLKEMKNDIKDVGNNYKLTEIYAVISILNQFNSKSILWDHKKILQINCSNFSKFSLFLINQSVNIKLIEPPFTENDNTVNDLLSTKIMYSLIEYITLKIEIQQIYSTVNVFSKIQYKYISQDNQNKELDYIKLLMWTLVNLNPYKCLEYLLCTFKDLPTFQITIWNHKHLPIESSFGSDQFNFNKEQTSTGKMRINPKLASKLKKKGTLLSPNKSYQSKSKSGINSNSNAKHVNDLLDSSNETFQFKNISLENIENFSSSDSVFMEKKNLTSDSVHKKSLSNSVDSKNDDILNLNDININKLSTIETLENDVFFGKKEKNHEMDFSSSHEIKETETNLKDNLISPSKKMGIKTHFALKLKHNQTQSSNVDCNDIVKTSTIYETHKSESDVETETFNQYIVTNFKASHNVNESTTKKANIDNSNEILFSNNLFQLLKIKNEIDNKEEEKSNYTENNAKSCNLNSKHEFEYEKKFTKSEKPRIKKKFINILKKFNKNSAAITNFKPIQSMDSEQTKFQNIVSKTNESNLSNENIDEIINDFKSSSVSDKVELEESLHSKRGLEIGYDEIFSENSNDDEQCKQSQTESNKNEGKKCYDDEMDFKMSSISMCISEKEKFEQSSFSKEKIAIENPVESLSKNLKDDEILVQIQTESNENEREKCDDDEMNFKMSSNSTSNFGNDNFKECSFSPDISDGDDNESFKSCVNFETNPDDCNNFPELNEEILMKHNEQLPEDTQCVENSIYDILDPNTSTNMSKIKSLSRIGCKLSTLETIPECESSFEDDEHNSVHRSRLSSVWSNYSDNLSMTSTVVPQSNNVEEDETSIHYTDSNLMLNMEDQTMEVQEDFPQVKSLVPESINFDTISDNTVKVEEKCNQENIEKDTTLEKKPIKPQRKLAKKVNSSKSILRDSYIEPTHVYESNYTDNLNMGNDFSNTLDLSVDESNVSDSPNIKKTFSSKLKSKFGFKKKGKNKKSPVNSLPRQFVKLDLESDSIDSFNNYNFNSVGTVKCKDPKNNINLKMKNKLKSKVSKNDEPKNPSGTKNLIKRSKKSVSSEILFSENGQTPKMCQDFKEKVNFTVKLKSKLKNFGTANSLKSFIDLYQDTSKIKKTNMSTQKDDYVKSSLSDIKSSRESIYNMKCTISNSSSESDDSIKLSNSFHGENESEKKRQVNNLSDSLSTLDVNNNLANEEDGFDKEVKPITLASRTCKRKSCSVLQPAYKQVNKASYDYPINLAQRQSKIMDSFGMSSHSHSKSKSSFLSDSNSMSSKDLKKLNYGSEKFYEPKTESKLENVTNKADLVISNKIFNGTECINTKRPQIFEKVNITPYSEFEPKHNVSSVYENSIYQLSPSPELIKVLEETDSDVEVISKDSLDSEINNIQNSPILENVEKKKKSENVNFYDFEDVSSGDYENKESLNTKNSNISNLISECKNIDKISNKIPEIVVKDPKNALQKKKELLLKKQSDSIKIRKVKSEYAKHTNNLLFVIMFLEIHEEKVQSKQMQKDLNLIDQCSPCLNQIMNDLVEYFNENYLNSSPTSKTENFVSIFECMFVRFVTNIYKFYSKNGENWKVLKKFLCILLYHSMSCIDIVRINSIVALKIISNWDLGGFVKMISDNMDFIVSYTEKSIYMSNNSQVAITIITSCIQFLSNENFENSDVSKCLNLIEPIMDNLFNLESSFTHTEQHSTLLRSLSFSIKKRLYFCYNVDFNDGQYLKHVNNNITKENLFEDFETMIKKEIEANTKPDKKLVTIEENSVEIKMGKICLDHILRKCFTNLNSNKLKDYRNTFQTVAILLQIIYLTDSEFLQYVDKVWHVLISLITNCLKKDNIFEKIKNICSMDQKSEYFNEMSSSSVIMQQDLMNVVTVLLELANEFVKRRVLLELLPLLIEHLTNLGPESLLYKPTDLDEFKNSIAYFDQNLYSHMQNYSKLKNIETNFQSTYIFKCQNCYLTVIDLIFSKCKIYSLKHLMPLVNSLHIYLNISQSLKLRQIVTQIFIKLSVVSEYACFVQGFFSQIESKSTNLENYSYSHAIVKHYITKLQNK</sequence>
<dbReference type="Proteomes" id="UP000078046">
    <property type="component" value="Unassembled WGS sequence"/>
</dbReference>
<keyword evidence="4" id="KW-1185">Reference proteome</keyword>
<comment type="caution">
    <text evidence="3">The sequence shown here is derived from an EMBL/GenBank/DDBJ whole genome shotgun (WGS) entry which is preliminary data.</text>
</comment>
<evidence type="ECO:0000313" key="3">
    <source>
        <dbReference type="EMBL" id="OAF70655.1"/>
    </source>
</evidence>
<evidence type="ECO:0000256" key="2">
    <source>
        <dbReference type="SAM" id="MobiDB-lite"/>
    </source>
</evidence>
<keyword evidence="1" id="KW-0175">Coiled coil</keyword>
<feature type="region of interest" description="Disordered" evidence="2">
    <location>
        <begin position="1574"/>
        <end position="1605"/>
    </location>
</feature>
<name>A0A177B8T7_9BILA</name>
<feature type="region of interest" description="Disordered" evidence="2">
    <location>
        <begin position="1457"/>
        <end position="1480"/>
    </location>
</feature>
<evidence type="ECO:0000313" key="4">
    <source>
        <dbReference type="Proteomes" id="UP000078046"/>
    </source>
</evidence>
<evidence type="ECO:0000256" key="1">
    <source>
        <dbReference type="SAM" id="Coils"/>
    </source>
</evidence>
<dbReference type="EMBL" id="LWCA01000124">
    <property type="protein sequence ID" value="OAF70655.1"/>
    <property type="molecule type" value="Genomic_DNA"/>
</dbReference>
<feature type="region of interest" description="Disordered" evidence="2">
    <location>
        <begin position="1006"/>
        <end position="1027"/>
    </location>
</feature>
<feature type="coiled-coil region" evidence="1">
    <location>
        <begin position="420"/>
        <end position="447"/>
    </location>
</feature>
<organism evidence="3 4">
    <name type="scientific">Intoshia linei</name>
    <dbReference type="NCBI Taxonomy" id="1819745"/>
    <lineage>
        <taxon>Eukaryota</taxon>
        <taxon>Metazoa</taxon>
        <taxon>Spiralia</taxon>
        <taxon>Lophotrochozoa</taxon>
        <taxon>Mesozoa</taxon>
        <taxon>Orthonectida</taxon>
        <taxon>Rhopaluridae</taxon>
        <taxon>Intoshia</taxon>
    </lineage>
</organism>